<name>A0AC34RIQ1_9BILA</name>
<accession>A0AC34RIQ1</accession>
<dbReference type="Proteomes" id="UP000887576">
    <property type="component" value="Unplaced"/>
</dbReference>
<reference evidence="2" key="1">
    <citation type="submission" date="2022-11" db="UniProtKB">
        <authorList>
            <consortium name="WormBaseParasite"/>
        </authorList>
    </citation>
    <scope>IDENTIFICATION</scope>
</reference>
<proteinExistence type="predicted"/>
<evidence type="ECO:0000313" key="1">
    <source>
        <dbReference type="Proteomes" id="UP000887576"/>
    </source>
</evidence>
<dbReference type="WBParaSite" id="JU765_v2.g7310.t1">
    <property type="protein sequence ID" value="JU765_v2.g7310.t1"/>
    <property type="gene ID" value="JU765_v2.g7310"/>
</dbReference>
<protein>
    <submittedName>
        <fullName evidence="2">Uncharacterized protein</fullName>
    </submittedName>
</protein>
<organism evidence="1 2">
    <name type="scientific">Panagrolaimus sp. JU765</name>
    <dbReference type="NCBI Taxonomy" id="591449"/>
    <lineage>
        <taxon>Eukaryota</taxon>
        <taxon>Metazoa</taxon>
        <taxon>Ecdysozoa</taxon>
        <taxon>Nematoda</taxon>
        <taxon>Chromadorea</taxon>
        <taxon>Rhabditida</taxon>
        <taxon>Tylenchina</taxon>
        <taxon>Panagrolaimomorpha</taxon>
        <taxon>Panagrolaimoidea</taxon>
        <taxon>Panagrolaimidae</taxon>
        <taxon>Panagrolaimus</taxon>
    </lineage>
</organism>
<evidence type="ECO:0000313" key="2">
    <source>
        <dbReference type="WBParaSite" id="JU765_v2.g7310.t1"/>
    </source>
</evidence>
<sequence>MFVKVAASPSATRFQHRFQQNAVEGPKTATRPSSGSFGGTASTIIAHPKKRSVVSSSSQIKFTALARMAENQRAMTVSGNTLSQSAEDHKTGTAQTDSLIPPPTTIRKSESLQSLRRVGRRVRNNHCAVAFIFLFFGLLFNALSYFISVQSAQLQAELVESAVANHEAKFNLKKMLVSGPSKYIIGLFSFLGRVTSAVGTFFLAQAVVTWFQKRKSKTLRSAAGHADDAIGEVHGGCSEIVGDCLTNCIPAFG</sequence>